<protein>
    <submittedName>
        <fullName evidence="2">Uncharacterized protein</fullName>
    </submittedName>
</protein>
<feature type="region of interest" description="Disordered" evidence="1">
    <location>
        <begin position="219"/>
        <end position="303"/>
    </location>
</feature>
<dbReference type="AlphaFoldDB" id="A0A067QAG1"/>
<feature type="compositionally biased region" description="Pro residues" evidence="1">
    <location>
        <begin position="224"/>
        <end position="240"/>
    </location>
</feature>
<dbReference type="EMBL" id="KL197715">
    <property type="protein sequence ID" value="KDQ59581.1"/>
    <property type="molecule type" value="Genomic_DNA"/>
</dbReference>
<keyword evidence="3" id="KW-1185">Reference proteome</keyword>
<dbReference type="Proteomes" id="UP000027265">
    <property type="component" value="Unassembled WGS sequence"/>
</dbReference>
<accession>A0A067QAG1</accession>
<evidence type="ECO:0000256" key="1">
    <source>
        <dbReference type="SAM" id="MobiDB-lite"/>
    </source>
</evidence>
<dbReference type="InParanoid" id="A0A067QAG1"/>
<feature type="compositionally biased region" description="Low complexity" evidence="1">
    <location>
        <begin position="272"/>
        <end position="299"/>
    </location>
</feature>
<proteinExistence type="predicted"/>
<organism evidence="2 3">
    <name type="scientific">Jaapia argillacea MUCL 33604</name>
    <dbReference type="NCBI Taxonomy" id="933084"/>
    <lineage>
        <taxon>Eukaryota</taxon>
        <taxon>Fungi</taxon>
        <taxon>Dikarya</taxon>
        <taxon>Basidiomycota</taxon>
        <taxon>Agaricomycotina</taxon>
        <taxon>Agaricomycetes</taxon>
        <taxon>Agaricomycetidae</taxon>
        <taxon>Jaapiales</taxon>
        <taxon>Jaapiaceae</taxon>
        <taxon>Jaapia</taxon>
    </lineage>
</organism>
<dbReference type="HOGENOM" id="CLU_769586_0_0_1"/>
<name>A0A067QAG1_9AGAM</name>
<evidence type="ECO:0000313" key="2">
    <source>
        <dbReference type="EMBL" id="KDQ59581.1"/>
    </source>
</evidence>
<sequence length="360" mass="38660">MATHQDILIESLVVLTLLGKPPSPNKDLSGQAPLDKGFIVEFHLHDNSKDSSRPFLHNPTPYIPSPGGRGDGQLRGALPSMLNNMSISMLILIPQYALYQSLTMHIPSPSGRGDLLGALPSTSNNMSISMSIAIPQNPTPYYPSPGRRGDGQLPGMLPSMPNNMSISMSIPIPQYALYQPFMMQCLPFRMVLVLVHPIPPLDQIYRIFPTLTPILISTPHPDLNSPPPSKLDPPTPPHQGPPHTRPHSDFALPPPAPELASSTSSPPPGPATLPNCQPCAASTPPAPISTSTSTSASGSMNGTVQCSGWTMARKQCRCRIKLRGVDVVGGEKFCYQHKEVLMDSSGFYLKKKGNKGTTGS</sequence>
<evidence type="ECO:0000313" key="3">
    <source>
        <dbReference type="Proteomes" id="UP000027265"/>
    </source>
</evidence>
<reference evidence="3" key="1">
    <citation type="journal article" date="2014" name="Proc. Natl. Acad. Sci. U.S.A.">
        <title>Extensive sampling of basidiomycete genomes demonstrates inadequacy of the white-rot/brown-rot paradigm for wood decay fungi.</title>
        <authorList>
            <person name="Riley R."/>
            <person name="Salamov A.A."/>
            <person name="Brown D.W."/>
            <person name="Nagy L.G."/>
            <person name="Floudas D."/>
            <person name="Held B.W."/>
            <person name="Levasseur A."/>
            <person name="Lombard V."/>
            <person name="Morin E."/>
            <person name="Otillar R."/>
            <person name="Lindquist E.A."/>
            <person name="Sun H."/>
            <person name="LaButti K.M."/>
            <person name="Schmutz J."/>
            <person name="Jabbour D."/>
            <person name="Luo H."/>
            <person name="Baker S.E."/>
            <person name="Pisabarro A.G."/>
            <person name="Walton J.D."/>
            <person name="Blanchette R.A."/>
            <person name="Henrissat B."/>
            <person name="Martin F."/>
            <person name="Cullen D."/>
            <person name="Hibbett D.S."/>
            <person name="Grigoriev I.V."/>
        </authorList>
    </citation>
    <scope>NUCLEOTIDE SEQUENCE [LARGE SCALE GENOMIC DNA]</scope>
    <source>
        <strain evidence="3">MUCL 33604</strain>
    </source>
</reference>
<gene>
    <name evidence="2" type="ORF">JAAARDRAFT_192089</name>
</gene>